<sequence length="178" mass="19925">MKLPHCLVTSESLTRLLLDFHGLLVLPDSMNLPRLESLYLGAFEIDDIKCVNKLLSSCPVLQTLVIKQLCVRAGHELSVNICELKDLEISPCHCGVSALRIIKLCTPNLTSFTCEEDYMINEYCLETLSSLVAANVQMTKGVGDTNIGKEDLFLKRILVFLMAFRIVNELMLSSDFLQ</sequence>
<dbReference type="Pfam" id="PF24758">
    <property type="entry name" value="LRR_At5g56370"/>
    <property type="match status" value="1"/>
</dbReference>
<evidence type="ECO:0000313" key="2">
    <source>
        <dbReference type="EMBL" id="KAI3876210.1"/>
    </source>
</evidence>
<organism evidence="2 3">
    <name type="scientific">Papaver atlanticum</name>
    <dbReference type="NCBI Taxonomy" id="357466"/>
    <lineage>
        <taxon>Eukaryota</taxon>
        <taxon>Viridiplantae</taxon>
        <taxon>Streptophyta</taxon>
        <taxon>Embryophyta</taxon>
        <taxon>Tracheophyta</taxon>
        <taxon>Spermatophyta</taxon>
        <taxon>Magnoliopsida</taxon>
        <taxon>Ranunculales</taxon>
        <taxon>Papaveraceae</taxon>
        <taxon>Papaveroideae</taxon>
        <taxon>Papaver</taxon>
    </lineage>
</organism>
<dbReference type="InterPro" id="IPR050232">
    <property type="entry name" value="FBL13/AtMIF1-like"/>
</dbReference>
<dbReference type="Gene3D" id="3.80.10.10">
    <property type="entry name" value="Ribonuclease Inhibitor"/>
    <property type="match status" value="1"/>
</dbReference>
<reference evidence="2" key="1">
    <citation type="submission" date="2022-04" db="EMBL/GenBank/DDBJ databases">
        <title>A functionally conserved STORR gene fusion in Papaver species that diverged 16.8 million years ago.</title>
        <authorList>
            <person name="Catania T."/>
        </authorList>
    </citation>
    <scope>NUCLEOTIDE SEQUENCE</scope>
    <source>
        <strain evidence="2">S-188037</strain>
    </source>
</reference>
<dbReference type="AlphaFoldDB" id="A0AAD4SA41"/>
<dbReference type="PANTHER" id="PTHR31900:SF30">
    <property type="entry name" value="SUPERFAMILY PROTEIN, PUTATIVE-RELATED"/>
    <property type="match status" value="1"/>
</dbReference>
<accession>A0AAD4SA41</accession>
<gene>
    <name evidence="2" type="ORF">MKW98_029162</name>
</gene>
<proteinExistence type="predicted"/>
<keyword evidence="3" id="KW-1185">Reference proteome</keyword>
<dbReference type="InterPro" id="IPR032675">
    <property type="entry name" value="LRR_dom_sf"/>
</dbReference>
<feature type="domain" description="F-box/LRR-repeat protein 15/At3g58940/PEG3-like LRR" evidence="1">
    <location>
        <begin position="2"/>
        <end position="123"/>
    </location>
</feature>
<dbReference type="EMBL" id="JAJJMB010012509">
    <property type="protein sequence ID" value="KAI3876210.1"/>
    <property type="molecule type" value="Genomic_DNA"/>
</dbReference>
<evidence type="ECO:0000313" key="3">
    <source>
        <dbReference type="Proteomes" id="UP001202328"/>
    </source>
</evidence>
<dbReference type="Proteomes" id="UP001202328">
    <property type="component" value="Unassembled WGS sequence"/>
</dbReference>
<comment type="caution">
    <text evidence="2">The sequence shown here is derived from an EMBL/GenBank/DDBJ whole genome shotgun (WGS) entry which is preliminary data.</text>
</comment>
<name>A0AAD4SA41_9MAGN</name>
<dbReference type="SUPFAM" id="SSF52058">
    <property type="entry name" value="L domain-like"/>
    <property type="match status" value="1"/>
</dbReference>
<protein>
    <recommendedName>
        <fullName evidence="1">F-box/LRR-repeat protein 15/At3g58940/PEG3-like LRR domain-containing protein</fullName>
    </recommendedName>
</protein>
<dbReference type="PANTHER" id="PTHR31900">
    <property type="entry name" value="F-BOX/RNI SUPERFAMILY PROTEIN-RELATED"/>
    <property type="match status" value="1"/>
</dbReference>
<dbReference type="InterPro" id="IPR055411">
    <property type="entry name" value="LRR_FXL15/At3g58940/PEG3-like"/>
</dbReference>
<feature type="non-terminal residue" evidence="2">
    <location>
        <position position="178"/>
    </location>
</feature>
<evidence type="ECO:0000259" key="1">
    <source>
        <dbReference type="Pfam" id="PF24758"/>
    </source>
</evidence>